<dbReference type="GO" id="GO:0003677">
    <property type="term" value="F:DNA binding"/>
    <property type="evidence" value="ECO:0007669"/>
    <property type="project" value="UniProtKB-KW"/>
</dbReference>
<feature type="domain" description="HTH CENPB-type" evidence="3">
    <location>
        <begin position="41"/>
        <end position="64"/>
    </location>
</feature>
<dbReference type="InterPro" id="IPR050863">
    <property type="entry name" value="CenT-Element_Derived"/>
</dbReference>
<feature type="region of interest" description="Disordered" evidence="2">
    <location>
        <begin position="1"/>
        <end position="30"/>
    </location>
</feature>
<dbReference type="AlphaFoldDB" id="A0A4Y2Q0S4"/>
<keyword evidence="1" id="KW-0238">DNA-binding</keyword>
<comment type="caution">
    <text evidence="4">The sequence shown here is derived from an EMBL/GenBank/DDBJ whole genome shotgun (WGS) entry which is preliminary data.</text>
</comment>
<evidence type="ECO:0000256" key="1">
    <source>
        <dbReference type="ARBA" id="ARBA00023125"/>
    </source>
</evidence>
<gene>
    <name evidence="4" type="primary">JRKL_70</name>
    <name evidence="4" type="ORF">AVEN_240204_1</name>
</gene>
<dbReference type="GO" id="GO:0005634">
    <property type="term" value="C:nucleus"/>
    <property type="evidence" value="ECO:0007669"/>
    <property type="project" value="TreeGrafter"/>
</dbReference>
<keyword evidence="5" id="KW-1185">Reference proteome</keyword>
<dbReference type="PANTHER" id="PTHR19303:SF16">
    <property type="entry name" value="JERKY PROTEIN HOMOLOG-LIKE"/>
    <property type="match status" value="1"/>
</dbReference>
<name>A0A4Y2Q0S4_ARAVE</name>
<dbReference type="InterPro" id="IPR006600">
    <property type="entry name" value="HTH_CenpB_DNA-bd_dom"/>
</dbReference>
<proteinExistence type="predicted"/>
<evidence type="ECO:0000313" key="5">
    <source>
        <dbReference type="Proteomes" id="UP000499080"/>
    </source>
</evidence>
<organism evidence="4 5">
    <name type="scientific">Araneus ventricosus</name>
    <name type="common">Orbweaver spider</name>
    <name type="synonym">Epeira ventricosa</name>
    <dbReference type="NCBI Taxonomy" id="182803"/>
    <lineage>
        <taxon>Eukaryota</taxon>
        <taxon>Metazoa</taxon>
        <taxon>Ecdysozoa</taxon>
        <taxon>Arthropoda</taxon>
        <taxon>Chelicerata</taxon>
        <taxon>Arachnida</taxon>
        <taxon>Araneae</taxon>
        <taxon>Araneomorphae</taxon>
        <taxon>Entelegynae</taxon>
        <taxon>Araneoidea</taxon>
        <taxon>Araneidae</taxon>
        <taxon>Araneus</taxon>
    </lineage>
</organism>
<dbReference type="Pfam" id="PF03221">
    <property type="entry name" value="HTH_Tnp_Tc5"/>
    <property type="match status" value="1"/>
</dbReference>
<dbReference type="OrthoDB" id="117511at2759"/>
<evidence type="ECO:0000313" key="4">
    <source>
        <dbReference type="EMBL" id="GBN56922.1"/>
    </source>
</evidence>
<protein>
    <submittedName>
        <fullName evidence="4">Jerky-like</fullName>
    </submittedName>
</protein>
<dbReference type="Proteomes" id="UP000499080">
    <property type="component" value="Unassembled WGS sequence"/>
</dbReference>
<dbReference type="PANTHER" id="PTHR19303">
    <property type="entry name" value="TRANSPOSON"/>
    <property type="match status" value="1"/>
</dbReference>
<dbReference type="EMBL" id="BGPR01012626">
    <property type="protein sequence ID" value="GBN56922.1"/>
    <property type="molecule type" value="Genomic_DNA"/>
</dbReference>
<evidence type="ECO:0000256" key="2">
    <source>
        <dbReference type="SAM" id="MobiDB-lite"/>
    </source>
</evidence>
<accession>A0A4Y2Q0S4</accession>
<sequence length="158" mass="17877">MFPGSHCDLKKGSPYKRSSHNRSYHKDQRPTEVISHCRPVTGGSKEFQASSGWLERFTNRHRIRQLSIVAEKLSSEIEAGNSFISELQDLIVKPKLTADQIYNCDETGLYWRALATKTLTAENIVVAQGRKKMRDRMKILGYPNASGSHRVKLTCGKV</sequence>
<feature type="compositionally biased region" description="Basic residues" evidence="2">
    <location>
        <begin position="13"/>
        <end position="23"/>
    </location>
</feature>
<evidence type="ECO:0000259" key="3">
    <source>
        <dbReference type="Pfam" id="PF03221"/>
    </source>
</evidence>
<reference evidence="4 5" key="1">
    <citation type="journal article" date="2019" name="Sci. Rep.">
        <title>Orb-weaving spider Araneus ventricosus genome elucidates the spidroin gene catalogue.</title>
        <authorList>
            <person name="Kono N."/>
            <person name="Nakamura H."/>
            <person name="Ohtoshi R."/>
            <person name="Moran D.A.P."/>
            <person name="Shinohara A."/>
            <person name="Yoshida Y."/>
            <person name="Fujiwara M."/>
            <person name="Mori M."/>
            <person name="Tomita M."/>
            <person name="Arakawa K."/>
        </authorList>
    </citation>
    <scope>NUCLEOTIDE SEQUENCE [LARGE SCALE GENOMIC DNA]</scope>
</reference>